<feature type="region of interest" description="Disordered" evidence="9">
    <location>
        <begin position="1"/>
        <end position="58"/>
    </location>
</feature>
<dbReference type="HOGENOM" id="CLU_005417_1_0_1"/>
<dbReference type="InterPro" id="IPR011047">
    <property type="entry name" value="Quinoprotein_ADH-like_sf"/>
</dbReference>
<feature type="compositionally biased region" description="Polar residues" evidence="9">
    <location>
        <begin position="969"/>
        <end position="982"/>
    </location>
</feature>
<evidence type="ECO:0000256" key="3">
    <source>
        <dbReference type="ARBA" id="ARBA00022552"/>
    </source>
</evidence>
<feature type="compositionally biased region" description="Basic residues" evidence="9">
    <location>
        <begin position="36"/>
        <end position="47"/>
    </location>
</feature>
<dbReference type="InterPro" id="IPR057644">
    <property type="entry name" value="Beta-prop_WDR75_2nd"/>
</dbReference>
<dbReference type="RefSeq" id="XP_007312916.1">
    <property type="nucleotide sequence ID" value="XM_007312854.1"/>
</dbReference>
<dbReference type="GO" id="GO:2000234">
    <property type="term" value="P:positive regulation of rRNA processing"/>
    <property type="evidence" value="ECO:0007669"/>
    <property type="project" value="TreeGrafter"/>
</dbReference>
<feature type="region of interest" description="Disordered" evidence="9">
    <location>
        <begin position="874"/>
        <end position="997"/>
    </location>
</feature>
<dbReference type="Pfam" id="PF23869">
    <property type="entry name" value="Beta-prop_WDR75_1st"/>
    <property type="match status" value="1"/>
</dbReference>
<keyword evidence="4 8" id="KW-0853">WD repeat</keyword>
<evidence type="ECO:0000256" key="7">
    <source>
        <dbReference type="ARBA" id="ARBA00023242"/>
    </source>
</evidence>
<dbReference type="GO" id="GO:0045943">
    <property type="term" value="P:positive regulation of transcription by RNA polymerase I"/>
    <property type="evidence" value="ECO:0007669"/>
    <property type="project" value="InterPro"/>
</dbReference>
<dbReference type="SUPFAM" id="SSF50978">
    <property type="entry name" value="WD40 repeat-like"/>
    <property type="match status" value="1"/>
</dbReference>
<keyword evidence="5" id="KW-0677">Repeat</keyword>
<evidence type="ECO:0000256" key="2">
    <source>
        <dbReference type="ARBA" id="ARBA00022517"/>
    </source>
</evidence>
<feature type="compositionally biased region" description="Polar residues" evidence="9">
    <location>
        <begin position="933"/>
        <end position="952"/>
    </location>
</feature>
<dbReference type="PROSITE" id="PS50082">
    <property type="entry name" value="WD_REPEATS_2"/>
    <property type="match status" value="2"/>
</dbReference>
<comment type="subcellular location">
    <subcellularLocation>
        <location evidence="1">Nucleus</location>
        <location evidence="1">Nucleolus</location>
    </subcellularLocation>
</comment>
<feature type="repeat" description="WD" evidence="8">
    <location>
        <begin position="335"/>
        <end position="376"/>
    </location>
</feature>
<dbReference type="PANTHER" id="PTHR44215">
    <property type="entry name" value="WD REPEAT-CONTAINING PROTEIN 75"/>
    <property type="match status" value="1"/>
</dbReference>
<feature type="domain" description="WD repeat-containing protein 75 second beta-propeller" evidence="10">
    <location>
        <begin position="447"/>
        <end position="689"/>
    </location>
</feature>
<dbReference type="PROSITE" id="PS50294">
    <property type="entry name" value="WD_REPEATS_REGION"/>
    <property type="match status" value="1"/>
</dbReference>
<protein>
    <recommendedName>
        <fullName evidence="10">WD repeat-containing protein 75 second beta-propeller domain-containing protein</fullName>
    </recommendedName>
</protein>
<dbReference type="GO" id="GO:0032040">
    <property type="term" value="C:small-subunit processome"/>
    <property type="evidence" value="ECO:0007669"/>
    <property type="project" value="InterPro"/>
</dbReference>
<dbReference type="KEGG" id="sla:SERLADRAFT_432691"/>
<keyword evidence="6" id="KW-0804">Transcription</keyword>
<evidence type="ECO:0000256" key="8">
    <source>
        <dbReference type="PROSITE-ProRule" id="PRU00221"/>
    </source>
</evidence>
<dbReference type="InterPro" id="IPR036322">
    <property type="entry name" value="WD40_repeat_dom_sf"/>
</dbReference>
<evidence type="ECO:0000256" key="4">
    <source>
        <dbReference type="ARBA" id="ARBA00022574"/>
    </source>
</evidence>
<organism>
    <name type="scientific">Serpula lacrymans var. lacrymans (strain S7.9)</name>
    <name type="common">Dry rot fungus</name>
    <dbReference type="NCBI Taxonomy" id="578457"/>
    <lineage>
        <taxon>Eukaryota</taxon>
        <taxon>Fungi</taxon>
        <taxon>Dikarya</taxon>
        <taxon>Basidiomycota</taxon>
        <taxon>Agaricomycotina</taxon>
        <taxon>Agaricomycetes</taxon>
        <taxon>Agaricomycetidae</taxon>
        <taxon>Boletales</taxon>
        <taxon>Coniophorineae</taxon>
        <taxon>Serpulaceae</taxon>
        <taxon>Serpula</taxon>
    </lineage>
</organism>
<evidence type="ECO:0000259" key="10">
    <source>
        <dbReference type="Pfam" id="PF23769"/>
    </source>
</evidence>
<dbReference type="InterPro" id="IPR015943">
    <property type="entry name" value="WD40/YVTN_repeat-like_dom_sf"/>
</dbReference>
<dbReference type="GeneID" id="18814049"/>
<accession>F8NG62</accession>
<gene>
    <name evidence="11" type="ORF">SERLADRAFT_432691</name>
</gene>
<dbReference type="Proteomes" id="UP000008064">
    <property type="component" value="Unassembled WGS sequence"/>
</dbReference>
<evidence type="ECO:0000256" key="9">
    <source>
        <dbReference type="SAM" id="MobiDB-lite"/>
    </source>
</evidence>
<dbReference type="InterPro" id="IPR001680">
    <property type="entry name" value="WD40_rpt"/>
</dbReference>
<dbReference type="SMART" id="SM00320">
    <property type="entry name" value="WD40"/>
    <property type="match status" value="5"/>
</dbReference>
<feature type="compositionally biased region" description="Basic and acidic residues" evidence="9">
    <location>
        <begin position="874"/>
        <end position="885"/>
    </location>
</feature>
<evidence type="ECO:0000256" key="6">
    <source>
        <dbReference type="ARBA" id="ARBA00023163"/>
    </source>
</evidence>
<dbReference type="Pfam" id="PF23769">
    <property type="entry name" value="Beta-prop_WDR75_2nd"/>
    <property type="match status" value="1"/>
</dbReference>
<evidence type="ECO:0000256" key="1">
    <source>
        <dbReference type="ARBA" id="ARBA00004604"/>
    </source>
</evidence>
<sequence length="997" mass="109079">MAAATAIDSTPVIRKQPEDIPLPPSPVNSDAVQPVKKNRKGKAKKKENKKETQNSNSVEKAVDLKQVDAEDVKAWRWTSLADFSTSGNARPPIFSKDGSYFFTIVSSSVKIHSVSTGQVISTLSVPQRQDQCADDITSAIINPQNAFQLITGSLDGYIRLWDFLEGILLQTINITQPIFHICAHEKIKDSVFVAAARPWRVFAKGAKIVEKDESCAVLRISLKVKNPASEAGAHQSSQVVAVGKTRFTNGLAVSANGTYLVAVAGHKAYVASTSALKSGFTKYVSPEHLTCLAVHPSEDYFATGDDKGVVRLWYCLNQNVPKVIGVEKKAQTSTLHWHAHAISSVTFTPNGAYLLSGGEEAVLVIWQLHSGRKEFVPRVGSPIKHIAVSRAGGGEEYLLGLADTSFAFVSAASLKLSRVFSKIKIDPTVSSSGPSTSKSTPLAVHAPSSTLILPSSHPSSIQAYSPSSSTLLAELEVSPSNRVARRDEKILEPSRVERAVVSLSGDWMATIDRREGDETFRGEIYLKFWWWNRNADFWILNTRIDRPHGLKNVTSATFSNVAGDTQSLQLATTGEDGNIKTWRIRTTKDKNGSVEETWTARSSFTFRSEQPKHVTWSPDDSLLVVSLGPYVVVYESHTNILRHVFITPECEVVFSAHFIGATGRYLAVVGSIDLVLWDVITQTVQWHYRSPRMIKHLVSHSYHDTFTLIGPSGSDSESGTEATVFRTSSNVPERKQKLPFGLLNVVWYSFALPSPTSPSFSLVGITTSLGVVLIGEDIDKSDGKGSSATALNKGSAAVQKRSLFQEMFGITEFSEKSKPLPSEQVSTKVDTSLPWKGSDTSSIFDGPAYLLPPMHTLFEPLIDGFLKLRVDNEAENEQNEKHEQENGDVDMNMEAVSDDEPESYNPRVDKVTDEEELDTYVSLFKEIAGSSDYPYQSSKPQQPNKTPNTSTPRPAKSPARTPGPPKTPNPESSTPKQASTPSLPAKAGKKRSRFSLG</sequence>
<proteinExistence type="predicted"/>
<dbReference type="InterPro" id="IPR053826">
    <property type="entry name" value="WDR75"/>
</dbReference>
<feature type="repeat" description="WD" evidence="8">
    <location>
        <begin position="149"/>
        <end position="171"/>
    </location>
</feature>
<dbReference type="SUPFAM" id="SSF50998">
    <property type="entry name" value="Quinoprotein alcohol dehydrogenase-like"/>
    <property type="match status" value="1"/>
</dbReference>
<feature type="compositionally biased region" description="Basic residues" evidence="9">
    <location>
        <begin position="987"/>
        <end position="997"/>
    </location>
</feature>
<name>F8NG62_SERL9</name>
<dbReference type="PANTHER" id="PTHR44215:SF1">
    <property type="entry name" value="WD REPEAT-CONTAINING PROTEIN 75"/>
    <property type="match status" value="1"/>
</dbReference>
<evidence type="ECO:0000313" key="11">
    <source>
        <dbReference type="EMBL" id="EGO31032.1"/>
    </source>
</evidence>
<dbReference type="GO" id="GO:0006364">
    <property type="term" value="P:rRNA processing"/>
    <property type="evidence" value="ECO:0007669"/>
    <property type="project" value="UniProtKB-KW"/>
</dbReference>
<keyword evidence="7" id="KW-0539">Nucleus</keyword>
<dbReference type="EMBL" id="GL945428">
    <property type="protein sequence ID" value="EGO31032.1"/>
    <property type="molecule type" value="Genomic_DNA"/>
</dbReference>
<dbReference type="AlphaFoldDB" id="F8NG62"/>
<keyword evidence="2" id="KW-0690">Ribosome biogenesis</keyword>
<reference evidence="11" key="1">
    <citation type="submission" date="2011-04" db="EMBL/GenBank/DDBJ databases">
        <title>Evolution of plant cell wall degrading machinery underlies the functional diversity of forest fungi.</title>
        <authorList>
            <consortium name="US DOE Joint Genome Institute (JGI-PGF)"/>
            <person name="Eastwood D.C."/>
            <person name="Floudas D."/>
            <person name="Binder M."/>
            <person name="Majcherczyk A."/>
            <person name="Schneider P."/>
            <person name="Aerts A."/>
            <person name="Asiegbu F.O."/>
            <person name="Baker S.E."/>
            <person name="Barry K."/>
            <person name="Bendiksby M."/>
            <person name="Blumentritt M."/>
            <person name="Coutinho P.M."/>
            <person name="Cullen D."/>
            <person name="Cullen D."/>
            <person name="Gathman A."/>
            <person name="Goodell B."/>
            <person name="Henrissat B."/>
            <person name="Ihrmark K."/>
            <person name="Kauserud H."/>
            <person name="Kohler A."/>
            <person name="LaButti K."/>
            <person name="Lapidus A."/>
            <person name="Lavin J.L."/>
            <person name="Lee Y.-H."/>
            <person name="Lindquist E."/>
            <person name="Lilly W."/>
            <person name="Lucas S."/>
            <person name="Morin E."/>
            <person name="Murat C."/>
            <person name="Oguiza J.A."/>
            <person name="Park J."/>
            <person name="Pisabarro A.G."/>
            <person name="Riley R."/>
            <person name="Rosling A."/>
            <person name="Salamov A."/>
            <person name="Schmidt O."/>
            <person name="Schmutz J."/>
            <person name="Skrede I."/>
            <person name="Stenlid J."/>
            <person name="Wiebenga A."/>
            <person name="Xie X."/>
            <person name="Kues U."/>
            <person name="Hibbett D.S."/>
            <person name="Hoffmeister D."/>
            <person name="Hogberg N."/>
            <person name="Martin F."/>
            <person name="Grigoriev I.V."/>
            <person name="Watkinson S.C."/>
        </authorList>
    </citation>
    <scope>NUCLEOTIDE SEQUENCE</scope>
    <source>
        <strain evidence="11">S7.9</strain>
    </source>
</reference>
<dbReference type="OrthoDB" id="4096at2759"/>
<keyword evidence="3" id="KW-0698">rRNA processing</keyword>
<dbReference type="Gene3D" id="2.130.10.10">
    <property type="entry name" value="YVTN repeat-like/Quinoprotein amine dehydrogenase"/>
    <property type="match status" value="3"/>
</dbReference>
<dbReference type="GO" id="GO:0003723">
    <property type="term" value="F:RNA binding"/>
    <property type="evidence" value="ECO:0007669"/>
    <property type="project" value="InterPro"/>
</dbReference>
<evidence type="ECO:0000256" key="5">
    <source>
        <dbReference type="ARBA" id="ARBA00022737"/>
    </source>
</evidence>